<dbReference type="Gene3D" id="1.10.10.570">
    <property type="entry name" value="Winged helix' DNA-binding domain. Chain C. Domain 1"/>
    <property type="match status" value="1"/>
</dbReference>
<sequence length="194" mass="22236">MSVEFVFPKIHSFPPLYTKQPNATVLNNQLDTWCEILLDYCEHYKISSISNSGKILYSQYDSIENIPPIFDNKDINRVVNDEFKSTIFRHLIQKLKRAEYKNPKSPDSGIILYWKSISEWCSVLYGYVERSGQLGSILTVYELTQSSDSGLPDELKNIEYDLLVRVLKYLVKQGKAQILMADDGTDQIGGVKIV</sequence>
<dbReference type="Proteomes" id="UP001497600">
    <property type="component" value="Chromosome A"/>
</dbReference>
<dbReference type="InterPro" id="IPR008570">
    <property type="entry name" value="ESCRT-II_cplx_Vps25-sub"/>
</dbReference>
<proteinExistence type="inferred from homology"/>
<dbReference type="EMBL" id="OZ004253">
    <property type="protein sequence ID" value="CAK7894303.1"/>
    <property type="molecule type" value="Genomic_DNA"/>
</dbReference>
<dbReference type="InterPro" id="IPR036390">
    <property type="entry name" value="WH_DNA-bd_sf"/>
</dbReference>
<evidence type="ECO:0000313" key="5">
    <source>
        <dbReference type="Proteomes" id="UP001497600"/>
    </source>
</evidence>
<evidence type="ECO:0000256" key="1">
    <source>
        <dbReference type="ARBA" id="ARBA00009674"/>
    </source>
</evidence>
<gene>
    <name evidence="4" type="primary">VPS25</name>
    <name evidence="4" type="ORF">CAAN4_A11804</name>
</gene>
<evidence type="ECO:0000256" key="2">
    <source>
        <dbReference type="ARBA" id="ARBA00022448"/>
    </source>
</evidence>
<organism evidence="4 5">
    <name type="scientific">[Candida] anglica</name>
    <dbReference type="NCBI Taxonomy" id="148631"/>
    <lineage>
        <taxon>Eukaryota</taxon>
        <taxon>Fungi</taxon>
        <taxon>Dikarya</taxon>
        <taxon>Ascomycota</taxon>
        <taxon>Saccharomycotina</taxon>
        <taxon>Pichiomycetes</taxon>
        <taxon>Debaryomycetaceae</taxon>
        <taxon>Kurtzmaniella</taxon>
    </lineage>
</organism>
<accession>A0ABP0E9Z0</accession>
<dbReference type="PANTHER" id="PTHR13149:SF0">
    <property type="entry name" value="VACUOLAR PROTEIN-SORTING-ASSOCIATED PROTEIN 25"/>
    <property type="match status" value="1"/>
</dbReference>
<evidence type="ECO:0000313" key="4">
    <source>
        <dbReference type="EMBL" id="CAK7894303.1"/>
    </source>
</evidence>
<keyword evidence="3" id="KW-0653">Protein transport</keyword>
<dbReference type="SUPFAM" id="SSF46785">
    <property type="entry name" value="Winged helix' DNA-binding domain"/>
    <property type="match status" value="2"/>
</dbReference>
<dbReference type="InterPro" id="IPR036388">
    <property type="entry name" value="WH-like_DNA-bd_sf"/>
</dbReference>
<dbReference type="Gene3D" id="1.10.10.10">
    <property type="entry name" value="Winged helix-like DNA-binding domain superfamily/Winged helix DNA-binding domain"/>
    <property type="match status" value="1"/>
</dbReference>
<dbReference type="Pfam" id="PF05871">
    <property type="entry name" value="ESCRT-II"/>
    <property type="match status" value="1"/>
</dbReference>
<keyword evidence="5" id="KW-1185">Reference proteome</keyword>
<name>A0ABP0E9Z0_9ASCO</name>
<reference evidence="4 5" key="1">
    <citation type="submission" date="2024-01" db="EMBL/GenBank/DDBJ databases">
        <authorList>
            <consortium name="Genoscope - CEA"/>
            <person name="William W."/>
        </authorList>
    </citation>
    <scope>NUCLEOTIDE SEQUENCE [LARGE SCALE GENOMIC DNA]</scope>
    <source>
        <strain evidence="4 5">29B2s-10</strain>
    </source>
</reference>
<dbReference type="PANTHER" id="PTHR13149">
    <property type="entry name" value="VACUOLAR PROTEIN SORTING-ASSOCIATED PROTEIN VPS25"/>
    <property type="match status" value="1"/>
</dbReference>
<dbReference type="InterPro" id="IPR014041">
    <property type="entry name" value="ESCRT-II_cplx_Vps25-sub_N"/>
</dbReference>
<protein>
    <submittedName>
        <fullName evidence="4">Vacuolar protein-sorting-associated protein 25</fullName>
    </submittedName>
</protein>
<keyword evidence="2" id="KW-0813">Transport</keyword>
<comment type="similarity">
    <text evidence="1">Belongs to the VPS25 family.</text>
</comment>
<evidence type="ECO:0000256" key="3">
    <source>
        <dbReference type="ARBA" id="ARBA00022927"/>
    </source>
</evidence>